<proteinExistence type="inferred from homology"/>
<sequence length="187" mass="21601">MSWAVLVFLNVFFVLSRRRSIKMVKSTLEYSFVGDDYPIELPIVHNLDFVTMRIQDSSHYALNKSDQVAGFEWDTLTTNPLGFGRVKMGPKRRLLTATFFHQMHCIREMAHAAMDHNDRWATRGHVAHCLSYLRQSLLCDADYKLELGNFMDGGFEAGGEGEARVCRDWETVFRHMGQLIEEDYGNK</sequence>
<keyword evidence="4" id="KW-0732">Signal</keyword>
<dbReference type="Proteomes" id="UP001437256">
    <property type="component" value="Unassembled WGS sequence"/>
</dbReference>
<dbReference type="PANTHER" id="PTHR33365">
    <property type="entry name" value="YALI0B05434P"/>
    <property type="match status" value="1"/>
</dbReference>
<dbReference type="PANTHER" id="PTHR33365:SF11">
    <property type="entry name" value="TAT PATHWAY SIGNAL SEQUENCE"/>
    <property type="match status" value="1"/>
</dbReference>
<reference evidence="5 6" key="1">
    <citation type="submission" date="2024-05" db="EMBL/GenBank/DDBJ databases">
        <title>A draft genome resource for the thread blight pathogen Marasmius tenuissimus strain MS-2.</title>
        <authorList>
            <person name="Yulfo-Soto G.E."/>
            <person name="Baruah I.K."/>
            <person name="Amoako-Attah I."/>
            <person name="Bukari Y."/>
            <person name="Meinhardt L.W."/>
            <person name="Bailey B.A."/>
            <person name="Cohen S.P."/>
        </authorList>
    </citation>
    <scope>NUCLEOTIDE SEQUENCE [LARGE SCALE GENOMIC DNA]</scope>
    <source>
        <strain evidence="5 6">MS-2</strain>
    </source>
</reference>
<dbReference type="EMBL" id="JBBXMP010000339">
    <property type="protein sequence ID" value="KAL0058279.1"/>
    <property type="molecule type" value="Genomic_DNA"/>
</dbReference>
<evidence type="ECO:0000313" key="6">
    <source>
        <dbReference type="Proteomes" id="UP001437256"/>
    </source>
</evidence>
<evidence type="ECO:0000256" key="1">
    <source>
        <dbReference type="ARBA" id="ARBA00004685"/>
    </source>
</evidence>
<comment type="caution">
    <text evidence="5">The sequence shown here is derived from an EMBL/GenBank/DDBJ whole genome shotgun (WGS) entry which is preliminary data.</text>
</comment>
<gene>
    <name evidence="5" type="ORF">AAF712_015050</name>
</gene>
<keyword evidence="6" id="KW-1185">Reference proteome</keyword>
<organism evidence="5 6">
    <name type="scientific">Marasmius tenuissimus</name>
    <dbReference type="NCBI Taxonomy" id="585030"/>
    <lineage>
        <taxon>Eukaryota</taxon>
        <taxon>Fungi</taxon>
        <taxon>Dikarya</taxon>
        <taxon>Basidiomycota</taxon>
        <taxon>Agaricomycotina</taxon>
        <taxon>Agaricomycetes</taxon>
        <taxon>Agaricomycetidae</taxon>
        <taxon>Agaricales</taxon>
        <taxon>Marasmiineae</taxon>
        <taxon>Marasmiaceae</taxon>
        <taxon>Marasmius</taxon>
    </lineage>
</organism>
<protein>
    <submittedName>
        <fullName evidence="5">Uncharacterized protein</fullName>
    </submittedName>
</protein>
<comment type="similarity">
    <text evidence="3">Belongs to the ustYa family.</text>
</comment>
<comment type="pathway">
    <text evidence="1">Mycotoxin biosynthesis.</text>
</comment>
<evidence type="ECO:0000256" key="2">
    <source>
        <dbReference type="ARBA" id="ARBA00023002"/>
    </source>
</evidence>
<evidence type="ECO:0000256" key="3">
    <source>
        <dbReference type="ARBA" id="ARBA00035112"/>
    </source>
</evidence>
<feature type="chain" id="PRO_5045398534" evidence="4">
    <location>
        <begin position="19"/>
        <end position="187"/>
    </location>
</feature>
<feature type="signal peptide" evidence="4">
    <location>
        <begin position="1"/>
        <end position="18"/>
    </location>
</feature>
<evidence type="ECO:0000256" key="4">
    <source>
        <dbReference type="SAM" id="SignalP"/>
    </source>
</evidence>
<dbReference type="Pfam" id="PF11807">
    <property type="entry name" value="UstYa"/>
    <property type="match status" value="1"/>
</dbReference>
<evidence type="ECO:0000313" key="5">
    <source>
        <dbReference type="EMBL" id="KAL0058279.1"/>
    </source>
</evidence>
<name>A0ABR2ZAN0_9AGAR</name>
<keyword evidence="2" id="KW-0560">Oxidoreductase</keyword>
<dbReference type="InterPro" id="IPR021765">
    <property type="entry name" value="UstYa-like"/>
</dbReference>
<accession>A0ABR2ZAN0</accession>